<dbReference type="Proteomes" id="UP000030765">
    <property type="component" value="Unassembled WGS sequence"/>
</dbReference>
<accession>A0A084WU68</accession>
<organism evidence="1">
    <name type="scientific">Anopheles sinensis</name>
    <name type="common">Mosquito</name>
    <dbReference type="NCBI Taxonomy" id="74873"/>
    <lineage>
        <taxon>Eukaryota</taxon>
        <taxon>Metazoa</taxon>
        <taxon>Ecdysozoa</taxon>
        <taxon>Arthropoda</taxon>
        <taxon>Hexapoda</taxon>
        <taxon>Insecta</taxon>
        <taxon>Pterygota</taxon>
        <taxon>Neoptera</taxon>
        <taxon>Endopterygota</taxon>
        <taxon>Diptera</taxon>
        <taxon>Nematocera</taxon>
        <taxon>Culicoidea</taxon>
        <taxon>Culicidae</taxon>
        <taxon>Anophelinae</taxon>
        <taxon>Anopheles</taxon>
    </lineage>
</organism>
<proteinExistence type="predicted"/>
<reference evidence="2" key="2">
    <citation type="submission" date="2020-05" db="UniProtKB">
        <authorList>
            <consortium name="EnsemblMetazoa"/>
        </authorList>
    </citation>
    <scope>IDENTIFICATION</scope>
</reference>
<evidence type="ECO:0000313" key="2">
    <source>
        <dbReference type="EnsemblMetazoa" id="ASIC022144-PA"/>
    </source>
</evidence>
<protein>
    <submittedName>
        <fullName evidence="1 2">Uncharacterized protein</fullName>
    </submittedName>
</protein>
<dbReference type="AlphaFoldDB" id="A0A084WU68"/>
<evidence type="ECO:0000313" key="1">
    <source>
        <dbReference type="EMBL" id="KFB53762.1"/>
    </source>
</evidence>
<reference evidence="1 3" key="1">
    <citation type="journal article" date="2014" name="BMC Genomics">
        <title>Genome sequence of Anopheles sinensis provides insight into genetics basis of mosquito competence for malaria parasites.</title>
        <authorList>
            <person name="Zhou D."/>
            <person name="Zhang D."/>
            <person name="Ding G."/>
            <person name="Shi L."/>
            <person name="Hou Q."/>
            <person name="Ye Y."/>
            <person name="Xu Y."/>
            <person name="Zhou H."/>
            <person name="Xiong C."/>
            <person name="Li S."/>
            <person name="Yu J."/>
            <person name="Hong S."/>
            <person name="Yu X."/>
            <person name="Zou P."/>
            <person name="Chen C."/>
            <person name="Chang X."/>
            <person name="Wang W."/>
            <person name="Lv Y."/>
            <person name="Sun Y."/>
            <person name="Ma L."/>
            <person name="Shen B."/>
            <person name="Zhu C."/>
        </authorList>
    </citation>
    <scope>NUCLEOTIDE SEQUENCE [LARGE SCALE GENOMIC DNA]</scope>
</reference>
<sequence length="96" mass="10612">MPPSVFCWRKLLKVDQYRFKIRLLSHTCSDVIRLEASYWSNVMSSTQETGARPGRKSIYGLSSVDRLGGNCGQRHNDPVHPVCAEGSSSSGVFGAH</sequence>
<dbReference type="EMBL" id="ATLV01027003">
    <property type="status" value="NOT_ANNOTATED_CDS"/>
    <property type="molecule type" value="Genomic_DNA"/>
</dbReference>
<gene>
    <name evidence="1" type="ORF">ZHAS_00022144</name>
</gene>
<dbReference type="EnsemblMetazoa" id="ASIC022144-RA">
    <property type="protein sequence ID" value="ASIC022144-PA"/>
    <property type="gene ID" value="ASIC022144"/>
</dbReference>
<name>A0A084WU68_ANOSI</name>
<dbReference type="VEuPathDB" id="VectorBase:ASIC022144"/>
<keyword evidence="3" id="KW-1185">Reference proteome</keyword>
<dbReference type="EMBL" id="KE525421">
    <property type="protein sequence ID" value="KFB53762.1"/>
    <property type="molecule type" value="Genomic_DNA"/>
</dbReference>
<evidence type="ECO:0000313" key="3">
    <source>
        <dbReference type="Proteomes" id="UP000030765"/>
    </source>
</evidence>